<keyword evidence="1" id="KW-1133">Transmembrane helix</keyword>
<proteinExistence type="predicted"/>
<name>A0A9D2PQ94_9FIRM</name>
<reference evidence="2" key="1">
    <citation type="journal article" date="2021" name="PeerJ">
        <title>Extensive microbial diversity within the chicken gut microbiome revealed by metagenomics and culture.</title>
        <authorList>
            <person name="Gilroy R."/>
            <person name="Ravi A."/>
            <person name="Getino M."/>
            <person name="Pursley I."/>
            <person name="Horton D.L."/>
            <person name="Alikhan N.F."/>
            <person name="Baker D."/>
            <person name="Gharbi K."/>
            <person name="Hall N."/>
            <person name="Watson M."/>
            <person name="Adriaenssens E.M."/>
            <person name="Foster-Nyarko E."/>
            <person name="Jarju S."/>
            <person name="Secka A."/>
            <person name="Antonio M."/>
            <person name="Oren A."/>
            <person name="Chaudhuri R.R."/>
            <person name="La Ragione R."/>
            <person name="Hildebrand F."/>
            <person name="Pallen M.J."/>
        </authorList>
    </citation>
    <scope>NUCLEOTIDE SEQUENCE</scope>
    <source>
        <strain evidence="2">CHK198-12963</strain>
    </source>
</reference>
<evidence type="ECO:0000313" key="3">
    <source>
        <dbReference type="Proteomes" id="UP000823863"/>
    </source>
</evidence>
<dbReference type="InterPro" id="IPR025664">
    <property type="entry name" value="Spore_III_AC/AD"/>
</dbReference>
<sequence>MTIVTISAAGVAAVLLAVQLKGLKGEYATYLASAAGFFIFFYGISKLESILETVRQIESYIKINPIYLTTLMKMVGITYVAEFTSGICKDAGFGALGGQIEIFGKLSILAISTPILLALLETLQVFLV</sequence>
<dbReference type="Proteomes" id="UP000823863">
    <property type="component" value="Unassembled WGS sequence"/>
</dbReference>
<reference evidence="2" key="2">
    <citation type="submission" date="2021-04" db="EMBL/GenBank/DDBJ databases">
        <authorList>
            <person name="Gilroy R."/>
        </authorList>
    </citation>
    <scope>NUCLEOTIDE SEQUENCE</scope>
    <source>
        <strain evidence="2">CHK198-12963</strain>
    </source>
</reference>
<dbReference type="AlphaFoldDB" id="A0A9D2PQ94"/>
<keyword evidence="1" id="KW-0812">Transmembrane</keyword>
<evidence type="ECO:0000256" key="1">
    <source>
        <dbReference type="SAM" id="Phobius"/>
    </source>
</evidence>
<keyword evidence="1" id="KW-0472">Membrane</keyword>
<evidence type="ECO:0000313" key="2">
    <source>
        <dbReference type="EMBL" id="HJC65242.1"/>
    </source>
</evidence>
<gene>
    <name evidence="2" type="ORF">H9931_00775</name>
</gene>
<dbReference type="EMBL" id="DWWB01000003">
    <property type="protein sequence ID" value="HJC65242.1"/>
    <property type="molecule type" value="Genomic_DNA"/>
</dbReference>
<feature type="transmembrane region" description="Helical" evidence="1">
    <location>
        <begin position="27"/>
        <end position="45"/>
    </location>
</feature>
<feature type="transmembrane region" description="Helical" evidence="1">
    <location>
        <begin position="106"/>
        <end position="127"/>
    </location>
</feature>
<organism evidence="2 3">
    <name type="scientific">Candidatus Enterocloster excrementigallinarum</name>
    <dbReference type="NCBI Taxonomy" id="2838558"/>
    <lineage>
        <taxon>Bacteria</taxon>
        <taxon>Bacillati</taxon>
        <taxon>Bacillota</taxon>
        <taxon>Clostridia</taxon>
        <taxon>Lachnospirales</taxon>
        <taxon>Lachnospiraceae</taxon>
        <taxon>Enterocloster</taxon>
    </lineage>
</organism>
<protein>
    <submittedName>
        <fullName evidence="2">Stage III sporulation protein AD</fullName>
    </submittedName>
</protein>
<comment type="caution">
    <text evidence="2">The sequence shown here is derived from an EMBL/GenBank/DDBJ whole genome shotgun (WGS) entry which is preliminary data.</text>
</comment>
<dbReference type="Pfam" id="PF06686">
    <property type="entry name" value="SpoIIIAC"/>
    <property type="match status" value="2"/>
</dbReference>
<accession>A0A9D2PQ94</accession>